<proteinExistence type="predicted"/>
<keyword evidence="2" id="KW-1185">Reference proteome</keyword>
<evidence type="ECO:0000313" key="2">
    <source>
        <dbReference type="Proteomes" id="UP000572817"/>
    </source>
</evidence>
<organism evidence="1 2">
    <name type="scientific">Botryosphaeria dothidea</name>
    <dbReference type="NCBI Taxonomy" id="55169"/>
    <lineage>
        <taxon>Eukaryota</taxon>
        <taxon>Fungi</taxon>
        <taxon>Dikarya</taxon>
        <taxon>Ascomycota</taxon>
        <taxon>Pezizomycotina</taxon>
        <taxon>Dothideomycetes</taxon>
        <taxon>Dothideomycetes incertae sedis</taxon>
        <taxon>Botryosphaeriales</taxon>
        <taxon>Botryosphaeriaceae</taxon>
        <taxon>Botryosphaeria</taxon>
    </lineage>
</organism>
<sequence>MDSNHSDEDHLKSTARGALNLALKLFGNRPDILLLSRYATEHSHGRAAFPQLDPRQFQARARDILSRQAQTSRAAVWEERHRLADEAKSTMARLRPENDVGSISQDALLRCFVGMKPQREAYTDEIRLRHEELLVNDEKPHIPCLVSAEHAPPLEIGMLEDSVAPGD</sequence>
<comment type="caution">
    <text evidence="1">The sequence shown here is derived from an EMBL/GenBank/DDBJ whole genome shotgun (WGS) entry which is preliminary data.</text>
</comment>
<protein>
    <submittedName>
        <fullName evidence="1">Uncharacterized protein</fullName>
    </submittedName>
</protein>
<name>A0A8H4N926_9PEZI</name>
<reference evidence="1" key="1">
    <citation type="submission" date="2020-04" db="EMBL/GenBank/DDBJ databases">
        <title>Genome Assembly and Annotation of Botryosphaeria dothidea sdau 11-99, a Latent Pathogen of Apple Fruit Ring Rot in China.</title>
        <authorList>
            <person name="Yu C."/>
            <person name="Diao Y."/>
            <person name="Lu Q."/>
            <person name="Zhao J."/>
            <person name="Cui S."/>
            <person name="Peng C."/>
            <person name="He B."/>
            <person name="Liu H."/>
        </authorList>
    </citation>
    <scope>NUCLEOTIDE SEQUENCE [LARGE SCALE GENOMIC DNA]</scope>
    <source>
        <strain evidence="1">Sdau11-99</strain>
    </source>
</reference>
<gene>
    <name evidence="1" type="ORF">GTA08_BOTSDO12713</name>
</gene>
<accession>A0A8H4N926</accession>
<evidence type="ECO:0000313" key="1">
    <source>
        <dbReference type="EMBL" id="KAF4311788.1"/>
    </source>
</evidence>
<dbReference type="Proteomes" id="UP000572817">
    <property type="component" value="Unassembled WGS sequence"/>
</dbReference>
<dbReference type="EMBL" id="WWBZ02000008">
    <property type="protein sequence ID" value="KAF4311788.1"/>
    <property type="molecule type" value="Genomic_DNA"/>
</dbReference>
<dbReference type="AlphaFoldDB" id="A0A8H4N926"/>